<dbReference type="EMBL" id="RBRE01000016">
    <property type="protein sequence ID" value="RMQ49514.1"/>
    <property type="molecule type" value="Genomic_DNA"/>
</dbReference>
<name>A0A3M4M8C5_PSECI</name>
<dbReference type="AlphaFoldDB" id="A0A3M4M8C5"/>
<gene>
    <name evidence="2" type="ORF">ALQ04_03375</name>
</gene>
<evidence type="ECO:0000259" key="1">
    <source>
        <dbReference type="Pfam" id="PF13503"/>
    </source>
</evidence>
<dbReference type="RefSeq" id="WP_122314592.1">
    <property type="nucleotide sequence ID" value="NZ_RBRE01000016.1"/>
</dbReference>
<evidence type="ECO:0000313" key="2">
    <source>
        <dbReference type="EMBL" id="RMQ49514.1"/>
    </source>
</evidence>
<reference evidence="2 3" key="1">
    <citation type="submission" date="2018-08" db="EMBL/GenBank/DDBJ databases">
        <title>Recombination of ecologically and evolutionarily significant loci maintains genetic cohesion in the Pseudomonas syringae species complex.</title>
        <authorList>
            <person name="Dillon M."/>
            <person name="Thakur S."/>
            <person name="Almeida R.N.D."/>
            <person name="Weir B.S."/>
            <person name="Guttman D.S."/>
        </authorList>
    </citation>
    <scope>NUCLEOTIDE SEQUENCE [LARGE SCALE GENOMIC DNA]</scope>
    <source>
        <strain evidence="2 3">ICMP 3353</strain>
    </source>
</reference>
<accession>A0A3M4M8C5</accession>
<dbReference type="OrthoDB" id="5905401at2"/>
<dbReference type="Proteomes" id="UP000277236">
    <property type="component" value="Unassembled WGS sequence"/>
</dbReference>
<dbReference type="Pfam" id="PF13503">
    <property type="entry name" value="DUF4123"/>
    <property type="match status" value="1"/>
</dbReference>
<sequence length="289" mass="33217">MFTSSHQANYMLLDGALHPNAIRHLHQRGEALEIEPLYLGTHLSTLMEQGPILVHAAVGTALIAEWQQTPAQHLYASVFASPAPLRTVASHLRHFIQPADYLGNNSLLRFADPLVMHFWLSSYCREHLDSVLGPITDLWTQTPVQRWQPEPELPFSHFTRSSPAQDWDQRFALLGEPQLKAFEQAYDWLFMQQLHDWLIRKNPLAFAGQTGEQIQNWLQQALEKGRAWGLTSDYAFVAWADICQTWGLDFMEQTDGPYQRWLTQFPDKARLPAELRVEVLDEFCNGRGQ</sequence>
<feature type="domain" description="DUF4123" evidence="1">
    <location>
        <begin position="10"/>
        <end position="128"/>
    </location>
</feature>
<evidence type="ECO:0000313" key="3">
    <source>
        <dbReference type="Proteomes" id="UP000277236"/>
    </source>
</evidence>
<organism evidence="2 3">
    <name type="scientific">Pseudomonas cichorii</name>
    <dbReference type="NCBI Taxonomy" id="36746"/>
    <lineage>
        <taxon>Bacteria</taxon>
        <taxon>Pseudomonadati</taxon>
        <taxon>Pseudomonadota</taxon>
        <taxon>Gammaproteobacteria</taxon>
        <taxon>Pseudomonadales</taxon>
        <taxon>Pseudomonadaceae</taxon>
        <taxon>Pseudomonas</taxon>
    </lineage>
</organism>
<protein>
    <recommendedName>
        <fullName evidence="1">DUF4123 domain-containing protein</fullName>
    </recommendedName>
</protein>
<proteinExistence type="predicted"/>
<dbReference type="InterPro" id="IPR025391">
    <property type="entry name" value="DUF4123"/>
</dbReference>
<comment type="caution">
    <text evidence="2">The sequence shown here is derived from an EMBL/GenBank/DDBJ whole genome shotgun (WGS) entry which is preliminary data.</text>
</comment>